<evidence type="ECO:0000313" key="11">
    <source>
        <dbReference type="EMBL" id="APZ90845.1"/>
    </source>
</evidence>
<dbReference type="PROSITE" id="PS00611">
    <property type="entry name" value="HISOL_DEHYDROGENASE"/>
    <property type="match status" value="1"/>
</dbReference>
<dbReference type="HAMAP" id="MF_01024">
    <property type="entry name" value="HisD"/>
    <property type="match status" value="1"/>
</dbReference>
<dbReference type="Gene3D" id="1.20.5.1300">
    <property type="match status" value="1"/>
</dbReference>
<keyword evidence="5" id="KW-0368">Histidine biosynthesis</keyword>
<gene>
    <name evidence="5 11" type="primary">hisD</name>
    <name evidence="11" type="ORF">Fuma_00429</name>
</gene>
<evidence type="ECO:0000256" key="8">
    <source>
        <dbReference type="PIRSR" id="PIRSR000099-3"/>
    </source>
</evidence>
<keyword evidence="4 5" id="KW-0560">Oxidoreductase</keyword>
<evidence type="ECO:0000256" key="1">
    <source>
        <dbReference type="ARBA" id="ARBA00010178"/>
    </source>
</evidence>
<evidence type="ECO:0000256" key="10">
    <source>
        <dbReference type="RuleBase" id="RU004175"/>
    </source>
</evidence>
<comment type="caution">
    <text evidence="5">Lacks conserved residue(s) required for the propagation of feature annotation.</text>
</comment>
<dbReference type="Pfam" id="PF00815">
    <property type="entry name" value="Histidinol_dh"/>
    <property type="match status" value="1"/>
</dbReference>
<feature type="binding site" evidence="5 9">
    <location>
        <position position="288"/>
    </location>
    <ligand>
        <name>Zn(2+)</name>
        <dbReference type="ChEBI" id="CHEBI:29105"/>
    </ligand>
</feature>
<evidence type="ECO:0000256" key="5">
    <source>
        <dbReference type="HAMAP-Rule" id="MF_01024"/>
    </source>
</evidence>
<keyword evidence="3 5" id="KW-0862">Zinc</keyword>
<evidence type="ECO:0000256" key="9">
    <source>
        <dbReference type="PIRSR" id="PIRSR000099-4"/>
    </source>
</evidence>
<dbReference type="Gene3D" id="3.40.50.1980">
    <property type="entry name" value="Nitrogenase molybdenum iron protein domain"/>
    <property type="match status" value="2"/>
</dbReference>
<dbReference type="FunFam" id="3.40.50.1980:FF:000001">
    <property type="entry name" value="Histidinol dehydrogenase"/>
    <property type="match status" value="1"/>
</dbReference>
<comment type="similarity">
    <text evidence="1 5 6 10">Belongs to the histidinol dehydrogenase family.</text>
</comment>
<dbReference type="PIRSF" id="PIRSF000099">
    <property type="entry name" value="Histidinol_dh"/>
    <property type="match status" value="1"/>
</dbReference>
<dbReference type="InterPro" id="IPR022695">
    <property type="entry name" value="Histidinol_DH_monofunct"/>
</dbReference>
<dbReference type="AlphaFoldDB" id="A0A1P8W9W1"/>
<dbReference type="NCBIfam" id="TIGR00069">
    <property type="entry name" value="hisD"/>
    <property type="match status" value="1"/>
</dbReference>
<feature type="binding site" evidence="5 8">
    <location>
        <position position="266"/>
    </location>
    <ligand>
        <name>substrate</name>
    </ligand>
</feature>
<comment type="cofactor">
    <cofactor evidence="5 9">
        <name>Zn(2+)</name>
        <dbReference type="ChEBI" id="CHEBI:29105"/>
    </cofactor>
    <text evidence="5 9">Binds 1 zinc ion per subunit.</text>
</comment>
<keyword evidence="12" id="KW-1185">Reference proteome</keyword>
<evidence type="ECO:0000256" key="7">
    <source>
        <dbReference type="PIRSR" id="PIRSR000099-1"/>
    </source>
</evidence>
<accession>A0A1P8W9W1</accession>
<keyword evidence="5" id="KW-0520">NAD</keyword>
<name>A0A1P8W9W1_9PLAN</name>
<dbReference type="InterPro" id="IPR016161">
    <property type="entry name" value="Ald_DH/histidinol_DH"/>
</dbReference>
<organism evidence="11 12">
    <name type="scientific">Fuerstiella marisgermanici</name>
    <dbReference type="NCBI Taxonomy" id="1891926"/>
    <lineage>
        <taxon>Bacteria</taxon>
        <taxon>Pseudomonadati</taxon>
        <taxon>Planctomycetota</taxon>
        <taxon>Planctomycetia</taxon>
        <taxon>Planctomycetales</taxon>
        <taxon>Planctomycetaceae</taxon>
        <taxon>Fuerstiella</taxon>
    </lineage>
</organism>
<evidence type="ECO:0000313" key="12">
    <source>
        <dbReference type="Proteomes" id="UP000187735"/>
    </source>
</evidence>
<dbReference type="PANTHER" id="PTHR21256">
    <property type="entry name" value="HISTIDINOL DEHYDROGENASE HDH"/>
    <property type="match status" value="1"/>
</dbReference>
<comment type="function">
    <text evidence="5">Catalyzes the sequential NAD-dependent oxidations of L-histidinol to L-histidinaldehyde and then to L-histidine.</text>
</comment>
<dbReference type="GO" id="GO:0051287">
    <property type="term" value="F:NAD binding"/>
    <property type="evidence" value="ECO:0007669"/>
    <property type="project" value="InterPro"/>
</dbReference>
<evidence type="ECO:0000256" key="3">
    <source>
        <dbReference type="ARBA" id="ARBA00022833"/>
    </source>
</evidence>
<dbReference type="OrthoDB" id="9805269at2"/>
<feature type="binding site" evidence="5 8">
    <location>
        <position position="288"/>
    </location>
    <ligand>
        <name>substrate</name>
    </ligand>
</feature>
<dbReference type="GO" id="GO:0005829">
    <property type="term" value="C:cytosol"/>
    <property type="evidence" value="ECO:0007669"/>
    <property type="project" value="TreeGrafter"/>
</dbReference>
<evidence type="ECO:0000256" key="4">
    <source>
        <dbReference type="ARBA" id="ARBA00023002"/>
    </source>
</evidence>
<dbReference type="EMBL" id="CP017641">
    <property type="protein sequence ID" value="APZ90845.1"/>
    <property type="molecule type" value="Genomic_DNA"/>
</dbReference>
<feature type="binding site" evidence="5 8">
    <location>
        <position position="443"/>
    </location>
    <ligand>
        <name>substrate</name>
    </ligand>
</feature>
<dbReference type="InterPro" id="IPR001692">
    <property type="entry name" value="Histidinol_DH_CS"/>
</dbReference>
<proteinExistence type="inferred from homology"/>
<dbReference type="GO" id="GO:0008270">
    <property type="term" value="F:zinc ion binding"/>
    <property type="evidence" value="ECO:0007669"/>
    <property type="project" value="UniProtKB-UniRule"/>
</dbReference>
<dbReference type="UniPathway" id="UPA00031">
    <property type="reaction ID" value="UER00014"/>
</dbReference>
<dbReference type="EC" id="1.1.1.23" evidence="5"/>
<feature type="binding site" evidence="5 8">
    <location>
        <position position="389"/>
    </location>
    <ligand>
        <name>substrate</name>
    </ligand>
</feature>
<evidence type="ECO:0000256" key="6">
    <source>
        <dbReference type="PIRNR" id="PIRNR000099"/>
    </source>
</evidence>
<protein>
    <recommendedName>
        <fullName evidence="5">Histidinol dehydrogenase</fullName>
        <shortName evidence="5">HDH</shortName>
        <ecNumber evidence="5">1.1.1.23</ecNumber>
    </recommendedName>
</protein>
<feature type="binding site" evidence="5 9">
    <location>
        <position position="389"/>
    </location>
    <ligand>
        <name>Zn(2+)</name>
        <dbReference type="ChEBI" id="CHEBI:29105"/>
    </ligand>
</feature>
<comment type="catalytic activity">
    <reaction evidence="5">
        <text>L-histidinol + 2 NAD(+) + H2O = L-histidine + 2 NADH + 3 H(+)</text>
        <dbReference type="Rhea" id="RHEA:20641"/>
        <dbReference type="ChEBI" id="CHEBI:15377"/>
        <dbReference type="ChEBI" id="CHEBI:15378"/>
        <dbReference type="ChEBI" id="CHEBI:57540"/>
        <dbReference type="ChEBI" id="CHEBI:57595"/>
        <dbReference type="ChEBI" id="CHEBI:57699"/>
        <dbReference type="ChEBI" id="CHEBI:57945"/>
        <dbReference type="EC" id="1.1.1.23"/>
    </reaction>
</comment>
<dbReference type="FunFam" id="3.40.50.1980:FF:000026">
    <property type="entry name" value="Histidinol dehydrogenase"/>
    <property type="match status" value="1"/>
</dbReference>
<dbReference type="PRINTS" id="PR00083">
    <property type="entry name" value="HOLDHDRGNASE"/>
</dbReference>
<dbReference type="PANTHER" id="PTHR21256:SF2">
    <property type="entry name" value="HISTIDINE BIOSYNTHESIS TRIFUNCTIONAL PROTEIN"/>
    <property type="match status" value="1"/>
</dbReference>
<dbReference type="STRING" id="1891926.Fuma_00429"/>
<dbReference type="CDD" id="cd06572">
    <property type="entry name" value="Histidinol_dh"/>
    <property type="match status" value="1"/>
</dbReference>
<feature type="active site" description="Proton acceptor" evidence="5 7">
    <location>
        <position position="356"/>
    </location>
</feature>
<keyword evidence="2 5" id="KW-0479">Metal-binding</keyword>
<feature type="active site" description="Proton acceptor" evidence="5 7">
    <location>
        <position position="355"/>
    </location>
</feature>
<sequence>MTETTTLNIPFIDCRQGSATELFQQLRDKLSPRGDVVSEAGRQRTIELFGEALSPREVVQRICEDVREKGLDAVLDYTARLDGKQLTPGTIRVRPEEFEAATKAVSPEFLQTVRRIRDNVTEFQAAVLPVDAKVTRSLNGGTVELRQRHLPMKRVGICVPGGAAAYPSTVLMTAVPAKTAGVPEIAIVVPPTDFGGYNDDMLATCHEIGITEVYRVGGAQAVAAMAYGVDGIDRVDKIVGPGNLFVALAKQRVFGDVDIDSIAGPSEVIVLADETARPDFIAADLISQAEHSPGSGVLITWHQPLIEQVRAALQTQLAKLQRGDLAGRCLEDYGALILARNADEAAELTDRLAPEHLHISMDDAESMLSKIQNAGAIFMGHFTPVALGDYIAGPSHVLPTGGTARFANGLASTDFMKRSSVICYDQAALEGDAKSVRLIAEKEGLTAHSASVDIRLNSTEN</sequence>
<feature type="binding site" evidence="5 8">
    <location>
        <position position="291"/>
    </location>
    <ligand>
        <name>substrate</name>
    </ligand>
</feature>
<comment type="pathway">
    <text evidence="5">Amino-acid biosynthesis; L-histidine biosynthesis; L-histidine from 5-phospho-alpha-D-ribose 1-diphosphate: step 9/9.</text>
</comment>
<dbReference type="SUPFAM" id="SSF53720">
    <property type="entry name" value="ALDH-like"/>
    <property type="match status" value="1"/>
</dbReference>
<feature type="binding site" evidence="5 8">
    <location>
        <position position="448"/>
    </location>
    <ligand>
        <name>substrate</name>
    </ligand>
</feature>
<dbReference type="GO" id="GO:0000105">
    <property type="term" value="P:L-histidine biosynthetic process"/>
    <property type="evidence" value="ECO:0007669"/>
    <property type="project" value="UniProtKB-UniRule"/>
</dbReference>
<dbReference type="Proteomes" id="UP000187735">
    <property type="component" value="Chromosome"/>
</dbReference>
<dbReference type="InterPro" id="IPR012131">
    <property type="entry name" value="Hstdl_DH"/>
</dbReference>
<feature type="binding site" evidence="5 9">
    <location>
        <position position="291"/>
    </location>
    <ligand>
        <name>Zn(2+)</name>
        <dbReference type="ChEBI" id="CHEBI:29105"/>
    </ligand>
</feature>
<dbReference type="KEGG" id="fmr:Fuma_00429"/>
<dbReference type="RefSeq" id="WP_077022683.1">
    <property type="nucleotide sequence ID" value="NZ_CP017641.1"/>
</dbReference>
<evidence type="ECO:0000256" key="2">
    <source>
        <dbReference type="ARBA" id="ARBA00022723"/>
    </source>
</evidence>
<keyword evidence="5" id="KW-0028">Amino-acid biosynthesis</keyword>
<feature type="binding site" evidence="5 9">
    <location>
        <position position="448"/>
    </location>
    <ligand>
        <name>Zn(2+)</name>
        <dbReference type="ChEBI" id="CHEBI:29105"/>
    </ligand>
</feature>
<dbReference type="GO" id="GO:0004399">
    <property type="term" value="F:histidinol dehydrogenase activity"/>
    <property type="evidence" value="ECO:0007669"/>
    <property type="project" value="UniProtKB-UniRule"/>
</dbReference>
<reference evidence="11 12" key="1">
    <citation type="journal article" date="2016" name="Front. Microbiol.">
        <title>Fuerstia marisgermanicae gen. nov., sp. nov., an Unusual Member of the Phylum Planctomycetes from the German Wadden Sea.</title>
        <authorList>
            <person name="Kohn T."/>
            <person name="Heuer A."/>
            <person name="Jogler M."/>
            <person name="Vollmers J."/>
            <person name="Boedeker C."/>
            <person name="Bunk B."/>
            <person name="Rast P."/>
            <person name="Borchert D."/>
            <person name="Glockner I."/>
            <person name="Freese H.M."/>
            <person name="Klenk H.P."/>
            <person name="Overmann J."/>
            <person name="Kaster A.K."/>
            <person name="Rohde M."/>
            <person name="Wiegand S."/>
            <person name="Jogler C."/>
        </authorList>
    </citation>
    <scope>NUCLEOTIDE SEQUENCE [LARGE SCALE GENOMIC DNA]</scope>
    <source>
        <strain evidence="11 12">NH11</strain>
    </source>
</reference>
<feature type="binding site" evidence="5 8">
    <location>
        <position position="356"/>
    </location>
    <ligand>
        <name>substrate</name>
    </ligand>
</feature>